<dbReference type="Gene3D" id="2.60.40.3710">
    <property type="match status" value="1"/>
</dbReference>
<sequence length="470" mass="53374">MVKKILLLLLFSTLLWAQDFSGIKIYINPGHGGHDPANDRYIPETGFWESEGNLTKGLYLRDLLQQHNATVYMSRTQNRDQDDLPLSQIDEDANALDVDYFHSIHSNAYNATINYPLLLFRGYDNDPVFPDAKRMGSIMFKEMNKADRQWTYWPYSWENNRGDWSFYPQWGTSGLGVLRYLNMPGTLSEGSFHDYLPNSFRLMSIDYRKHESIVILRSFVDYFALEKLPDGVIAGIVRSASENVSYSYNYNSGLPNDRKKALNFARVRLLEENRVYVTDDHNNGFFMFENLAPGAYTVVMDAGDYLPDTVQVTVSASKTSYANGFLTKASNKAPEVYKSWPAAQDTAVLTHSAIEIQFSQPMQHATSEAAFSITPAANGYFDWQNNDMKMVFSLYDTLARNTTYQVTIDTSAKNQKGLSLATPFQFSFTTAKSHVRPTVFSFGPAVDSVRIQSSIYVSFDFPMRKGKTEA</sequence>
<feature type="domain" description="MurNAc-LAA" evidence="5">
    <location>
        <begin position="25"/>
        <end position="194"/>
    </location>
</feature>
<evidence type="ECO:0000256" key="2">
    <source>
        <dbReference type="ARBA" id="ARBA00011901"/>
    </source>
</evidence>
<accession>A0A7V5LID3</accession>
<evidence type="ECO:0000256" key="3">
    <source>
        <dbReference type="ARBA" id="ARBA00022729"/>
    </source>
</evidence>
<dbReference type="PANTHER" id="PTHR30404">
    <property type="entry name" value="N-ACETYLMURAMOYL-L-ALANINE AMIDASE"/>
    <property type="match status" value="1"/>
</dbReference>
<gene>
    <name evidence="7" type="ORF">ENL21_00840</name>
</gene>
<dbReference type="GO" id="GO:0009253">
    <property type="term" value="P:peptidoglycan catabolic process"/>
    <property type="evidence" value="ECO:0007669"/>
    <property type="project" value="InterPro"/>
</dbReference>
<dbReference type="InterPro" id="IPR013784">
    <property type="entry name" value="Carb-bd-like_fold"/>
</dbReference>
<dbReference type="PANTHER" id="PTHR30404:SF0">
    <property type="entry name" value="N-ACETYLMURAMOYL-L-ALANINE AMIDASE AMIC"/>
    <property type="match status" value="1"/>
</dbReference>
<evidence type="ECO:0000259" key="5">
    <source>
        <dbReference type="Pfam" id="PF01520"/>
    </source>
</evidence>
<dbReference type="Proteomes" id="UP000886111">
    <property type="component" value="Unassembled WGS sequence"/>
</dbReference>
<name>A0A7V5LID3_CALAY</name>
<dbReference type="EC" id="3.5.1.28" evidence="2"/>
<dbReference type="CDD" id="cd02696">
    <property type="entry name" value="MurNAc-LAA"/>
    <property type="match status" value="1"/>
</dbReference>
<dbReference type="GO" id="GO:0008745">
    <property type="term" value="F:N-acetylmuramoyl-L-alanine amidase activity"/>
    <property type="evidence" value="ECO:0007669"/>
    <property type="project" value="UniProtKB-EC"/>
</dbReference>
<dbReference type="GO" id="GO:0030288">
    <property type="term" value="C:outer membrane-bounded periplasmic space"/>
    <property type="evidence" value="ECO:0007669"/>
    <property type="project" value="TreeGrafter"/>
</dbReference>
<dbReference type="Gene3D" id="3.40.630.40">
    <property type="entry name" value="Zn-dependent exopeptidases"/>
    <property type="match status" value="1"/>
</dbReference>
<organism evidence="7">
    <name type="scientific">Caldithrix abyssi</name>
    <dbReference type="NCBI Taxonomy" id="187145"/>
    <lineage>
        <taxon>Bacteria</taxon>
        <taxon>Pseudomonadati</taxon>
        <taxon>Calditrichota</taxon>
        <taxon>Calditrichia</taxon>
        <taxon>Calditrichales</taxon>
        <taxon>Calditrichaceae</taxon>
        <taxon>Caldithrix</taxon>
    </lineage>
</organism>
<dbReference type="InterPro" id="IPR002508">
    <property type="entry name" value="MurNAc-LAA_cat"/>
</dbReference>
<keyword evidence="4" id="KW-0378">Hydrolase</keyword>
<dbReference type="GO" id="GO:0030246">
    <property type="term" value="F:carbohydrate binding"/>
    <property type="evidence" value="ECO:0007669"/>
    <property type="project" value="InterPro"/>
</dbReference>
<dbReference type="Pfam" id="PF13205">
    <property type="entry name" value="Big_5"/>
    <property type="match status" value="1"/>
</dbReference>
<comment type="catalytic activity">
    <reaction evidence="1">
        <text>Hydrolyzes the link between N-acetylmuramoyl residues and L-amino acid residues in certain cell-wall glycopeptides.</text>
        <dbReference type="EC" id="3.5.1.28"/>
    </reaction>
</comment>
<dbReference type="InterPro" id="IPR050695">
    <property type="entry name" value="N-acetylmuramoyl_amidase_3"/>
</dbReference>
<reference evidence="7" key="1">
    <citation type="journal article" date="2020" name="mSystems">
        <title>Genome- and Community-Level Interaction Insights into Carbon Utilization and Element Cycling Functions of Hydrothermarchaeota in Hydrothermal Sediment.</title>
        <authorList>
            <person name="Zhou Z."/>
            <person name="Liu Y."/>
            <person name="Xu W."/>
            <person name="Pan J."/>
            <person name="Luo Z.H."/>
            <person name="Li M."/>
        </authorList>
    </citation>
    <scope>NUCLEOTIDE SEQUENCE [LARGE SCALE GENOMIC DNA]</scope>
    <source>
        <strain evidence="7">HyVt-76</strain>
    </source>
</reference>
<proteinExistence type="predicted"/>
<dbReference type="EMBL" id="DRTD01000061">
    <property type="protein sequence ID" value="HHE54296.1"/>
    <property type="molecule type" value="Genomic_DNA"/>
</dbReference>
<protein>
    <recommendedName>
        <fullName evidence="2">N-acetylmuramoyl-L-alanine amidase</fullName>
        <ecNumber evidence="2">3.5.1.28</ecNumber>
    </recommendedName>
</protein>
<comment type="caution">
    <text evidence="7">The sequence shown here is derived from an EMBL/GenBank/DDBJ whole genome shotgun (WGS) entry which is preliminary data.</text>
</comment>
<dbReference type="InterPro" id="IPR032812">
    <property type="entry name" value="SbsA_Ig"/>
</dbReference>
<dbReference type="SUPFAM" id="SSF53187">
    <property type="entry name" value="Zn-dependent exopeptidases"/>
    <property type="match status" value="1"/>
</dbReference>
<dbReference type="AlphaFoldDB" id="A0A7V5LID3"/>
<dbReference type="Pfam" id="PF01520">
    <property type="entry name" value="Amidase_3"/>
    <property type="match status" value="1"/>
</dbReference>
<evidence type="ECO:0000256" key="1">
    <source>
        <dbReference type="ARBA" id="ARBA00001561"/>
    </source>
</evidence>
<evidence type="ECO:0000259" key="6">
    <source>
        <dbReference type="Pfam" id="PF13205"/>
    </source>
</evidence>
<dbReference type="Gene3D" id="2.60.40.1120">
    <property type="entry name" value="Carboxypeptidase-like, regulatory domain"/>
    <property type="match status" value="1"/>
</dbReference>
<evidence type="ECO:0000256" key="4">
    <source>
        <dbReference type="ARBA" id="ARBA00022801"/>
    </source>
</evidence>
<dbReference type="SUPFAM" id="SSF49452">
    <property type="entry name" value="Starch-binding domain-like"/>
    <property type="match status" value="1"/>
</dbReference>
<evidence type="ECO:0000313" key="7">
    <source>
        <dbReference type="EMBL" id="HHE54296.1"/>
    </source>
</evidence>
<feature type="domain" description="SbsA Ig-like" evidence="6">
    <location>
        <begin position="331"/>
        <end position="430"/>
    </location>
</feature>
<feature type="non-terminal residue" evidence="7">
    <location>
        <position position="470"/>
    </location>
</feature>
<keyword evidence="3" id="KW-0732">Signal</keyword>